<dbReference type="RefSeq" id="WP_035420674.1">
    <property type="nucleotide sequence ID" value="NZ_JAFBCV010000024.1"/>
</dbReference>
<organism evidence="1 2">
    <name type="scientific">Shouchella xiaoxiensis</name>
    <dbReference type="NCBI Taxonomy" id="766895"/>
    <lineage>
        <taxon>Bacteria</taxon>
        <taxon>Bacillati</taxon>
        <taxon>Bacillota</taxon>
        <taxon>Bacilli</taxon>
        <taxon>Bacillales</taxon>
        <taxon>Bacillaceae</taxon>
        <taxon>Shouchella</taxon>
    </lineage>
</organism>
<accession>A0ABS2T099</accession>
<proteinExistence type="predicted"/>
<keyword evidence="2" id="KW-1185">Reference proteome</keyword>
<gene>
    <name evidence="1" type="ORF">JOC54_004505</name>
</gene>
<evidence type="ECO:0000313" key="1">
    <source>
        <dbReference type="EMBL" id="MBM7841204.1"/>
    </source>
</evidence>
<protein>
    <submittedName>
        <fullName evidence="1">Uncharacterized protein</fullName>
    </submittedName>
</protein>
<name>A0ABS2T099_9BACI</name>
<dbReference type="Proteomes" id="UP001179280">
    <property type="component" value="Unassembled WGS sequence"/>
</dbReference>
<dbReference type="EMBL" id="JAFBCV010000024">
    <property type="protein sequence ID" value="MBM7841204.1"/>
    <property type="molecule type" value="Genomic_DNA"/>
</dbReference>
<evidence type="ECO:0000313" key="2">
    <source>
        <dbReference type="Proteomes" id="UP001179280"/>
    </source>
</evidence>
<reference evidence="1" key="1">
    <citation type="submission" date="2021-01" db="EMBL/GenBank/DDBJ databases">
        <title>Genomic Encyclopedia of Type Strains, Phase IV (KMG-IV): sequencing the most valuable type-strain genomes for metagenomic binning, comparative biology and taxonomic classification.</title>
        <authorList>
            <person name="Goeker M."/>
        </authorList>
    </citation>
    <scope>NUCLEOTIDE SEQUENCE</scope>
    <source>
        <strain evidence="1">DSM 21943</strain>
    </source>
</reference>
<sequence length="70" mass="8009">MAEYIHYETEKKKMDALMAEGYSIQSITDHLNGSDVVFVNDQHQRTVTLGNANARKYASTLYFHKRSQVG</sequence>
<comment type="caution">
    <text evidence="1">The sequence shown here is derived from an EMBL/GenBank/DDBJ whole genome shotgun (WGS) entry which is preliminary data.</text>
</comment>